<sequence length="249" mass="27803">MQPGAIHVGCAGWSLPREFQHEFAPGESHLQRYASRFDATEINSSFHRSHKEWVWRRWADSVPAGFSFSVKLPKAITHERRLADCEHLLDAFLVEARLLGDKLACLLVQLPPSLAYDSDVASRFFAMLRARYEGDVALEPRHASWFEPHADAMLASLRVARVLADPVRHEPGRAPGGWPGVVYVRLHGSPRVYYSAYDPAWLGTLAARIRRAADDGQRMWCIFDNTASGAATGDALTLLRHLAPGRPTP</sequence>
<evidence type="ECO:0000313" key="2">
    <source>
        <dbReference type="Proteomes" id="UP000596827"/>
    </source>
</evidence>
<dbReference type="Gene3D" id="3.20.20.410">
    <property type="entry name" value="Protein of unknown function UPF0759"/>
    <property type="match status" value="1"/>
</dbReference>
<dbReference type="PANTHER" id="PTHR30348">
    <property type="entry name" value="UNCHARACTERIZED PROTEIN YECE"/>
    <property type="match status" value="1"/>
</dbReference>
<dbReference type="EMBL" id="JACORU010000001">
    <property type="protein sequence ID" value="MBC5763471.1"/>
    <property type="molecule type" value="Genomic_DNA"/>
</dbReference>
<evidence type="ECO:0000313" key="1">
    <source>
        <dbReference type="EMBL" id="MBC5763471.1"/>
    </source>
</evidence>
<protein>
    <submittedName>
        <fullName evidence="1">DUF72 domain-containing protein</fullName>
    </submittedName>
</protein>
<dbReference type="PANTHER" id="PTHR30348:SF14">
    <property type="entry name" value="BLR8050 PROTEIN"/>
    <property type="match status" value="1"/>
</dbReference>
<name>A0A923M416_9BURK</name>
<dbReference type="Proteomes" id="UP000596827">
    <property type="component" value="Unassembled WGS sequence"/>
</dbReference>
<organism evidence="1 2">
    <name type="scientific">Ramlibacter albus</name>
    <dbReference type="NCBI Taxonomy" id="2079448"/>
    <lineage>
        <taxon>Bacteria</taxon>
        <taxon>Pseudomonadati</taxon>
        <taxon>Pseudomonadota</taxon>
        <taxon>Betaproteobacteria</taxon>
        <taxon>Burkholderiales</taxon>
        <taxon>Comamonadaceae</taxon>
        <taxon>Ramlibacter</taxon>
    </lineage>
</organism>
<comment type="caution">
    <text evidence="1">The sequence shown here is derived from an EMBL/GenBank/DDBJ whole genome shotgun (WGS) entry which is preliminary data.</text>
</comment>
<dbReference type="InterPro" id="IPR036520">
    <property type="entry name" value="UPF0759_sf"/>
</dbReference>
<dbReference type="Pfam" id="PF01904">
    <property type="entry name" value="DUF72"/>
    <property type="match status" value="1"/>
</dbReference>
<accession>A0A923M416</accession>
<reference evidence="1" key="1">
    <citation type="submission" date="2020-08" db="EMBL/GenBank/DDBJ databases">
        <title>Ramlibacter sp. GTP1 16S ribosomal RNA gene genome sequencing and assembly.</title>
        <authorList>
            <person name="Kang M."/>
        </authorList>
    </citation>
    <scope>NUCLEOTIDE SEQUENCE</scope>
    <source>
        <strain evidence="1">GTP1</strain>
    </source>
</reference>
<proteinExistence type="predicted"/>
<dbReference type="SUPFAM" id="SSF117396">
    <property type="entry name" value="TM1631-like"/>
    <property type="match status" value="1"/>
</dbReference>
<gene>
    <name evidence="1" type="ORF">H8R02_03355</name>
</gene>
<dbReference type="InterPro" id="IPR002763">
    <property type="entry name" value="DUF72"/>
</dbReference>
<dbReference type="AlphaFoldDB" id="A0A923M416"/>
<dbReference type="RefSeq" id="WP_187079917.1">
    <property type="nucleotide sequence ID" value="NZ_JACORU010000001.1"/>
</dbReference>
<keyword evidence="2" id="KW-1185">Reference proteome</keyword>